<evidence type="ECO:0000313" key="2">
    <source>
        <dbReference type="Proteomes" id="UP000005259"/>
    </source>
</evidence>
<accession>A0A9W3JGQ2</accession>
<organism evidence="1 2">
    <name type="scientific">Bacillus thuringiensis HD-771</name>
    <dbReference type="NCBI Taxonomy" id="1218175"/>
    <lineage>
        <taxon>Bacteria</taxon>
        <taxon>Bacillati</taxon>
        <taxon>Bacillota</taxon>
        <taxon>Bacilli</taxon>
        <taxon>Bacillales</taxon>
        <taxon>Bacillaceae</taxon>
        <taxon>Bacillus</taxon>
        <taxon>Bacillus cereus group</taxon>
    </lineage>
</organism>
<sequence length="81" mass="9591">MTKLEILNKLAENIENYDADNEILFFAYVPRTEANLELFLELVDNGNEIEDALDTPKRIDLVPVCWKYSNWFTGERFLYKN</sequence>
<evidence type="ECO:0000313" key="1">
    <source>
        <dbReference type="EMBL" id="AFQ19798.1"/>
    </source>
</evidence>
<dbReference type="Proteomes" id="UP000005259">
    <property type="component" value="Plasmid p02"/>
</dbReference>
<gene>
    <name evidence="1" type="ORF">BTG_32308</name>
</gene>
<geneLocation type="plasmid" evidence="1 2">
    <name>p02</name>
</geneLocation>
<dbReference type="AlphaFoldDB" id="A0A9W3JGQ2"/>
<proteinExistence type="predicted"/>
<dbReference type="EMBL" id="CP003754">
    <property type="protein sequence ID" value="AFQ19798.1"/>
    <property type="molecule type" value="Genomic_DNA"/>
</dbReference>
<name>A0A9W3JGQ2_BACTU</name>
<dbReference type="RefSeq" id="WP_014894913.1">
    <property type="nucleotide sequence ID" value="NC_018501.1"/>
</dbReference>
<keyword evidence="1" id="KW-0614">Plasmid</keyword>
<reference evidence="1 2" key="1">
    <citation type="submission" date="2012-08" db="EMBL/GenBank/DDBJ databases">
        <authorList>
            <person name="Doggett N."/>
            <person name="Teshima H."/>
            <person name="Bruce D."/>
            <person name="Detter J.C."/>
            <person name="Johnson S.L."/>
            <person name="Han C."/>
        </authorList>
    </citation>
    <scope>NUCLEOTIDE SEQUENCE [LARGE SCALE GENOMIC DNA]</scope>
    <source>
        <strain evidence="1 2">HD-771</strain>
        <plasmid evidence="1 2">p02</plasmid>
    </source>
</reference>
<protein>
    <submittedName>
        <fullName evidence="1">Uncharacterized protein</fullName>
    </submittedName>
</protein>
<dbReference type="KEGG" id="bti:BTG_32308"/>